<dbReference type="AlphaFoldDB" id="A0A2K0UQT6"/>
<gene>
    <name evidence="1" type="ORF">THARTR1_00166</name>
</gene>
<protein>
    <submittedName>
        <fullName evidence="1">Uncharacterized protein</fullName>
    </submittedName>
</protein>
<accession>A0A2K0UQT6</accession>
<sequence>MDIGPEQALTQLFNLSQTNEDCLKRLEEVDRRLIIPIYTEDHFKQRIETWLQENPSKSTLLLAQVKQLPSALGGFLSQLEKASLDKVALKRANTGRLLGHMYASIDV</sequence>
<evidence type="ECO:0000313" key="2">
    <source>
        <dbReference type="Proteomes" id="UP000236290"/>
    </source>
</evidence>
<name>A0A2K0UQT6_TRIHA</name>
<dbReference type="EMBL" id="MTYI01000004">
    <property type="protein sequence ID" value="PNP60142.1"/>
    <property type="molecule type" value="Genomic_DNA"/>
</dbReference>
<comment type="caution">
    <text evidence="1">The sequence shown here is derived from an EMBL/GenBank/DDBJ whole genome shotgun (WGS) entry which is preliminary data.</text>
</comment>
<proteinExistence type="predicted"/>
<organism evidence="1 2">
    <name type="scientific">Trichoderma harzianum</name>
    <name type="common">Hypocrea lixii</name>
    <dbReference type="NCBI Taxonomy" id="5544"/>
    <lineage>
        <taxon>Eukaryota</taxon>
        <taxon>Fungi</taxon>
        <taxon>Dikarya</taxon>
        <taxon>Ascomycota</taxon>
        <taxon>Pezizomycotina</taxon>
        <taxon>Sordariomycetes</taxon>
        <taxon>Hypocreomycetidae</taxon>
        <taxon>Hypocreales</taxon>
        <taxon>Hypocreaceae</taxon>
        <taxon>Trichoderma</taxon>
    </lineage>
</organism>
<dbReference type="Proteomes" id="UP000236290">
    <property type="component" value="Unassembled WGS sequence"/>
</dbReference>
<reference evidence="1 2" key="1">
    <citation type="submission" date="2017-02" db="EMBL/GenBank/DDBJ databases">
        <title>Genomes of Trichoderma spp. with biocontrol activity.</title>
        <authorList>
            <person name="Gardiner D."/>
            <person name="Kazan K."/>
            <person name="Vos C."/>
            <person name="Harvey P."/>
        </authorList>
    </citation>
    <scope>NUCLEOTIDE SEQUENCE [LARGE SCALE GENOMIC DNA]</scope>
    <source>
        <strain evidence="1 2">Tr1</strain>
    </source>
</reference>
<evidence type="ECO:0000313" key="1">
    <source>
        <dbReference type="EMBL" id="PNP60142.1"/>
    </source>
</evidence>